<dbReference type="InterPro" id="IPR010921">
    <property type="entry name" value="Trp_repressor/repl_initiator"/>
</dbReference>
<dbReference type="SUPFAM" id="SSF48295">
    <property type="entry name" value="TrpR-like"/>
    <property type="match status" value="1"/>
</dbReference>
<dbReference type="AlphaFoldDB" id="A0A4R2KAQ8"/>
<evidence type="ECO:0000256" key="1">
    <source>
        <dbReference type="SAM" id="MobiDB-lite"/>
    </source>
</evidence>
<proteinExistence type="predicted"/>
<evidence type="ECO:0000313" key="3">
    <source>
        <dbReference type="Proteomes" id="UP000294980"/>
    </source>
</evidence>
<keyword evidence="3" id="KW-1185">Reference proteome</keyword>
<dbReference type="GO" id="GO:0043565">
    <property type="term" value="F:sequence-specific DNA binding"/>
    <property type="evidence" value="ECO:0007669"/>
    <property type="project" value="InterPro"/>
</dbReference>
<comment type="caution">
    <text evidence="2">The sequence shown here is derived from an EMBL/GenBank/DDBJ whole genome shotgun (WGS) entry which is preliminary data.</text>
</comment>
<gene>
    <name evidence="2" type="ORF">EV688_1364</name>
</gene>
<protein>
    <submittedName>
        <fullName evidence="2">Transposase</fullName>
    </submittedName>
</protein>
<dbReference type="Gene3D" id="1.10.10.10">
    <property type="entry name" value="Winged helix-like DNA-binding domain superfamily/Winged helix DNA-binding domain"/>
    <property type="match status" value="1"/>
</dbReference>
<dbReference type="InterPro" id="IPR036388">
    <property type="entry name" value="WH-like_DNA-bd_sf"/>
</dbReference>
<organism evidence="2 3">
    <name type="scientific">Chromatocurvus halotolerans</name>
    <dbReference type="NCBI Taxonomy" id="1132028"/>
    <lineage>
        <taxon>Bacteria</taxon>
        <taxon>Pseudomonadati</taxon>
        <taxon>Pseudomonadota</taxon>
        <taxon>Gammaproteobacteria</taxon>
        <taxon>Cellvibrionales</taxon>
        <taxon>Halieaceae</taxon>
        <taxon>Chromatocurvus</taxon>
    </lineage>
</organism>
<accession>A0A4R2KAQ8</accession>
<dbReference type="OrthoDB" id="5769209at2"/>
<feature type="region of interest" description="Disordered" evidence="1">
    <location>
        <begin position="1"/>
        <end position="26"/>
    </location>
</feature>
<dbReference type="EMBL" id="SLWX01000036">
    <property type="protein sequence ID" value="TCO69272.1"/>
    <property type="molecule type" value="Genomic_DNA"/>
</dbReference>
<evidence type="ECO:0000313" key="2">
    <source>
        <dbReference type="EMBL" id="TCO69272.1"/>
    </source>
</evidence>
<sequence>MTSSMQDSLSHALPAAKPRTQRSRAQKKALVEQFHASGLTRAAFCKQHGIATSCLSRWQKALSPEASANGFIDITQSVSAAALPRPAAKECPRWQVELELGAGVVLRVRTG</sequence>
<dbReference type="RefSeq" id="WP_117315795.1">
    <property type="nucleotide sequence ID" value="NZ_QQSW01000004.1"/>
</dbReference>
<name>A0A4R2KAQ8_9GAMM</name>
<dbReference type="NCBIfam" id="NF047593">
    <property type="entry name" value="IS66_ISAeme5_TnpA"/>
    <property type="match status" value="1"/>
</dbReference>
<dbReference type="Proteomes" id="UP000294980">
    <property type="component" value="Unassembled WGS sequence"/>
</dbReference>
<reference evidence="2 3" key="1">
    <citation type="submission" date="2019-03" db="EMBL/GenBank/DDBJ databases">
        <title>Genomic Encyclopedia of Type Strains, Phase IV (KMG-IV): sequencing the most valuable type-strain genomes for metagenomic binning, comparative biology and taxonomic classification.</title>
        <authorList>
            <person name="Goeker M."/>
        </authorList>
    </citation>
    <scope>NUCLEOTIDE SEQUENCE [LARGE SCALE GENOMIC DNA]</scope>
    <source>
        <strain evidence="2 3">DSM 23344</strain>
    </source>
</reference>